<organism evidence="1 2">
    <name type="scientific">Solirubrobacter ginsenosidimutans</name>
    <dbReference type="NCBI Taxonomy" id="490573"/>
    <lineage>
        <taxon>Bacteria</taxon>
        <taxon>Bacillati</taxon>
        <taxon>Actinomycetota</taxon>
        <taxon>Thermoleophilia</taxon>
        <taxon>Solirubrobacterales</taxon>
        <taxon>Solirubrobacteraceae</taxon>
        <taxon>Solirubrobacter</taxon>
    </lineage>
</organism>
<dbReference type="GO" id="GO:0032259">
    <property type="term" value="P:methylation"/>
    <property type="evidence" value="ECO:0007669"/>
    <property type="project" value="UniProtKB-KW"/>
</dbReference>
<keyword evidence="1" id="KW-0808">Transferase</keyword>
<keyword evidence="2" id="KW-1185">Reference proteome</keyword>
<dbReference type="GO" id="GO:0008168">
    <property type="term" value="F:methyltransferase activity"/>
    <property type="evidence" value="ECO:0007669"/>
    <property type="project" value="UniProtKB-KW"/>
</dbReference>
<sequence length="361" mass="38821">MNVSVVGAGRLGQLRATAIPADGWQELTACPICGEAEHVFDVARIDPGGPITAACAACEHGFLRRRPTESWVAGYYASEWDAAGRALTDRRPVTVKPDPKMAKLAGDRLPAGAAVLDVGAGFGQQLLGFQQAGLAPHGLEASEHRAAYVRETLGIPCSTVPVEEAEAPDDLRLVVSHHVLEHVADPHSFIAAQVRLLGDDGLVAVAVPSLWHELPPQAFHYVGHLSLFTPRSLTLLLAAHGLRVVSLTETFELLVVAERGDPALQAPADPAFAERVSAWARRPFGDSGRHTIAWRKSRRPAHMYDDEVVSTGRARLLELGTRGALKRVGDPSLRLLPVDVRETDGLPVVVGHETYGQAWIK</sequence>
<gene>
    <name evidence="1" type="ORF">OM076_31085</name>
</gene>
<dbReference type="InterPro" id="IPR029063">
    <property type="entry name" value="SAM-dependent_MTases_sf"/>
</dbReference>
<reference evidence="1" key="1">
    <citation type="submission" date="2022-10" db="EMBL/GenBank/DDBJ databases">
        <title>The WGS of Solirubrobacter ginsenosidimutans DSM 21036.</title>
        <authorList>
            <person name="Jiang Z."/>
        </authorList>
    </citation>
    <scope>NUCLEOTIDE SEQUENCE</scope>
    <source>
        <strain evidence="1">DSM 21036</strain>
    </source>
</reference>
<protein>
    <submittedName>
        <fullName evidence="1">Class I SAM-dependent methyltransferase</fullName>
    </submittedName>
</protein>
<comment type="caution">
    <text evidence="1">The sequence shown here is derived from an EMBL/GenBank/DDBJ whole genome shotgun (WGS) entry which is preliminary data.</text>
</comment>
<keyword evidence="1" id="KW-0489">Methyltransferase</keyword>
<dbReference type="RefSeq" id="WP_270044004.1">
    <property type="nucleotide sequence ID" value="NZ_JAPDOD010000037.1"/>
</dbReference>
<dbReference type="Gene3D" id="3.40.50.150">
    <property type="entry name" value="Vaccinia Virus protein VP39"/>
    <property type="match status" value="1"/>
</dbReference>
<dbReference type="Proteomes" id="UP001149140">
    <property type="component" value="Unassembled WGS sequence"/>
</dbReference>
<proteinExistence type="predicted"/>
<dbReference type="Pfam" id="PF13489">
    <property type="entry name" value="Methyltransf_23"/>
    <property type="match status" value="1"/>
</dbReference>
<dbReference type="AlphaFoldDB" id="A0A9X3MXQ9"/>
<evidence type="ECO:0000313" key="2">
    <source>
        <dbReference type="Proteomes" id="UP001149140"/>
    </source>
</evidence>
<name>A0A9X3MXQ9_9ACTN</name>
<evidence type="ECO:0000313" key="1">
    <source>
        <dbReference type="EMBL" id="MDA0164754.1"/>
    </source>
</evidence>
<accession>A0A9X3MXQ9</accession>
<dbReference type="SUPFAM" id="SSF53335">
    <property type="entry name" value="S-adenosyl-L-methionine-dependent methyltransferases"/>
    <property type="match status" value="1"/>
</dbReference>
<dbReference type="EMBL" id="JAPDOD010000037">
    <property type="protein sequence ID" value="MDA0164754.1"/>
    <property type="molecule type" value="Genomic_DNA"/>
</dbReference>